<feature type="non-terminal residue" evidence="1">
    <location>
        <position position="72"/>
    </location>
</feature>
<dbReference type="AlphaFoldDB" id="A0A8J4T5Z5"/>
<name>A0A8J4T5Z5_CLAMG</name>
<comment type="caution">
    <text evidence="1">The sequence shown here is derived from an EMBL/GenBank/DDBJ whole genome shotgun (WGS) entry which is preliminary data.</text>
</comment>
<protein>
    <submittedName>
        <fullName evidence="1">Inhibin alpha chain</fullName>
    </submittedName>
</protein>
<dbReference type="OrthoDB" id="9929039at2759"/>
<evidence type="ECO:0000313" key="1">
    <source>
        <dbReference type="EMBL" id="KAF5889976.1"/>
    </source>
</evidence>
<accession>A0A8J4T5Z5</accession>
<dbReference type="Proteomes" id="UP000727407">
    <property type="component" value="Unassembled WGS sequence"/>
</dbReference>
<sequence>EDLPQEMVLDWLKKRILESLQLEKPPVLTPQNLSNQRVHVAAQHEVRRVRRRAWLEKRQYHEISQVILFPSS</sequence>
<keyword evidence="2" id="KW-1185">Reference proteome</keyword>
<reference evidence="1" key="1">
    <citation type="submission" date="2020-07" db="EMBL/GenBank/DDBJ databases">
        <title>Clarias magur genome sequencing, assembly and annotation.</title>
        <authorList>
            <person name="Kushwaha B."/>
            <person name="Kumar R."/>
            <person name="Das P."/>
            <person name="Joshi C.G."/>
            <person name="Kumar D."/>
            <person name="Nagpure N.S."/>
            <person name="Pandey M."/>
            <person name="Agarwal S."/>
            <person name="Srivastava S."/>
            <person name="Singh M."/>
            <person name="Sahoo L."/>
            <person name="Jayasankar P."/>
            <person name="Meher P.K."/>
            <person name="Koringa P.G."/>
            <person name="Iquebal M.A."/>
            <person name="Das S.P."/>
            <person name="Bit A."/>
            <person name="Patnaik S."/>
            <person name="Patel N."/>
            <person name="Shah T.M."/>
            <person name="Hinsu A."/>
            <person name="Jena J.K."/>
        </authorList>
    </citation>
    <scope>NUCLEOTIDE SEQUENCE</scope>
    <source>
        <strain evidence="1">CIFAMagur01</strain>
        <tissue evidence="1">Testis</tissue>
    </source>
</reference>
<organism evidence="1 2">
    <name type="scientific">Clarias magur</name>
    <name type="common">Asian catfish</name>
    <name type="synonym">Macropteronotus magur</name>
    <dbReference type="NCBI Taxonomy" id="1594786"/>
    <lineage>
        <taxon>Eukaryota</taxon>
        <taxon>Metazoa</taxon>
        <taxon>Chordata</taxon>
        <taxon>Craniata</taxon>
        <taxon>Vertebrata</taxon>
        <taxon>Euteleostomi</taxon>
        <taxon>Actinopterygii</taxon>
        <taxon>Neopterygii</taxon>
        <taxon>Teleostei</taxon>
        <taxon>Ostariophysi</taxon>
        <taxon>Siluriformes</taxon>
        <taxon>Clariidae</taxon>
        <taxon>Clarias</taxon>
    </lineage>
</organism>
<dbReference type="EMBL" id="QNUK01000743">
    <property type="protein sequence ID" value="KAF5889976.1"/>
    <property type="molecule type" value="Genomic_DNA"/>
</dbReference>
<feature type="non-terminal residue" evidence="1">
    <location>
        <position position="1"/>
    </location>
</feature>
<evidence type="ECO:0000313" key="2">
    <source>
        <dbReference type="Proteomes" id="UP000727407"/>
    </source>
</evidence>
<gene>
    <name evidence="1" type="primary">inha</name>
    <name evidence="1" type="ORF">DAT39_020327</name>
</gene>
<proteinExistence type="predicted"/>